<evidence type="ECO:0000259" key="2">
    <source>
        <dbReference type="Pfam" id="PF01243"/>
    </source>
</evidence>
<dbReference type="SUPFAM" id="SSF50475">
    <property type="entry name" value="FMN-binding split barrel"/>
    <property type="match status" value="1"/>
</dbReference>
<evidence type="ECO:0000256" key="1">
    <source>
        <dbReference type="ARBA" id="ARBA00023002"/>
    </source>
</evidence>
<name>A0A381PFF3_9ZZZZ</name>
<dbReference type="PANTHER" id="PTHR35176">
    <property type="entry name" value="HEME OXYGENASE HI_0854-RELATED"/>
    <property type="match status" value="1"/>
</dbReference>
<dbReference type="GO" id="GO:0016627">
    <property type="term" value="F:oxidoreductase activity, acting on the CH-CH group of donors"/>
    <property type="evidence" value="ECO:0007669"/>
    <property type="project" value="TreeGrafter"/>
</dbReference>
<dbReference type="PANTHER" id="PTHR35176:SF1">
    <property type="entry name" value="F420H(2)-DEPENDENT BILIVERDIN REDUCTASE"/>
    <property type="match status" value="1"/>
</dbReference>
<keyword evidence="1" id="KW-0560">Oxidoreductase</keyword>
<dbReference type="InterPro" id="IPR011576">
    <property type="entry name" value="Pyridox_Oxase_N"/>
</dbReference>
<accession>A0A381PFF3</accession>
<dbReference type="GO" id="GO:0070967">
    <property type="term" value="F:coenzyme F420 binding"/>
    <property type="evidence" value="ECO:0007669"/>
    <property type="project" value="TreeGrafter"/>
</dbReference>
<proteinExistence type="predicted"/>
<evidence type="ECO:0000313" key="3">
    <source>
        <dbReference type="EMBL" id="SUZ64203.1"/>
    </source>
</evidence>
<dbReference type="EMBL" id="UINC01000928">
    <property type="protein sequence ID" value="SUZ64203.1"/>
    <property type="molecule type" value="Genomic_DNA"/>
</dbReference>
<dbReference type="AlphaFoldDB" id="A0A381PFF3"/>
<dbReference type="InterPro" id="IPR052019">
    <property type="entry name" value="F420H2_bilvrd_red/Heme_oxyg"/>
</dbReference>
<dbReference type="InterPro" id="IPR012349">
    <property type="entry name" value="Split_barrel_FMN-bd"/>
</dbReference>
<feature type="domain" description="Pyridoxamine 5'-phosphate oxidase N-terminal" evidence="2">
    <location>
        <begin position="4"/>
        <end position="123"/>
    </location>
</feature>
<dbReference type="Pfam" id="PF01243">
    <property type="entry name" value="PNPOx_N"/>
    <property type="match status" value="1"/>
</dbReference>
<reference evidence="3" key="1">
    <citation type="submission" date="2018-05" db="EMBL/GenBank/DDBJ databases">
        <authorList>
            <person name="Lanie J.A."/>
            <person name="Ng W.-L."/>
            <person name="Kazmierczak K.M."/>
            <person name="Andrzejewski T.M."/>
            <person name="Davidsen T.M."/>
            <person name="Wayne K.J."/>
            <person name="Tettelin H."/>
            <person name="Glass J.I."/>
            <person name="Rusch D."/>
            <person name="Podicherti R."/>
            <person name="Tsui H.-C.T."/>
            <person name="Winkler M.E."/>
        </authorList>
    </citation>
    <scope>NUCLEOTIDE SEQUENCE</scope>
</reference>
<sequence>MDLNEDIQSFLYERHLASLTLLRADGSPHVTAVGFTWDQTNQLVRVITWAGSMKSQILAQLPNTRAVVCQIDGGRWLSLEGTAVLTDDEDRCREGTERYAERYREPRERPDRTVIEISVDRILGYA</sequence>
<protein>
    <recommendedName>
        <fullName evidence="2">Pyridoxamine 5'-phosphate oxidase N-terminal domain-containing protein</fullName>
    </recommendedName>
</protein>
<gene>
    <name evidence="3" type="ORF">METZ01_LOCUS17057</name>
</gene>
<organism evidence="3">
    <name type="scientific">marine metagenome</name>
    <dbReference type="NCBI Taxonomy" id="408172"/>
    <lineage>
        <taxon>unclassified sequences</taxon>
        <taxon>metagenomes</taxon>
        <taxon>ecological metagenomes</taxon>
    </lineage>
</organism>
<dbReference type="GO" id="GO:0005829">
    <property type="term" value="C:cytosol"/>
    <property type="evidence" value="ECO:0007669"/>
    <property type="project" value="TreeGrafter"/>
</dbReference>
<dbReference type="Gene3D" id="2.30.110.10">
    <property type="entry name" value="Electron Transport, Fmn-binding Protein, Chain A"/>
    <property type="match status" value="1"/>
</dbReference>